<accession>A0A2J6PPW8</accession>
<organism evidence="1 2">
    <name type="scientific">Hyaloscypha hepaticicola</name>
    <dbReference type="NCBI Taxonomy" id="2082293"/>
    <lineage>
        <taxon>Eukaryota</taxon>
        <taxon>Fungi</taxon>
        <taxon>Dikarya</taxon>
        <taxon>Ascomycota</taxon>
        <taxon>Pezizomycotina</taxon>
        <taxon>Leotiomycetes</taxon>
        <taxon>Helotiales</taxon>
        <taxon>Hyaloscyphaceae</taxon>
        <taxon>Hyaloscypha</taxon>
    </lineage>
</organism>
<dbReference type="AlphaFoldDB" id="A0A2J6PPW8"/>
<proteinExistence type="predicted"/>
<name>A0A2J6PPW8_9HELO</name>
<sequence>MAEDAVWYLSYRIASSGEKKARIRMERGASREKGERRGADGPVGVEGFVTFKKMHAGAQLGTKEWWEVFSVSSSGASSPKCLSFSGYPQDWEYVWHASFDFRLIVALLLMLMADDYGHGPAEKTLPGDFGYGCMASIPKVIKGRAAESRHNRG</sequence>
<gene>
    <name evidence="1" type="ORF">NA56DRAFT_709166</name>
</gene>
<dbReference type="Proteomes" id="UP000235672">
    <property type="component" value="Unassembled WGS sequence"/>
</dbReference>
<protein>
    <submittedName>
        <fullName evidence="1">Uncharacterized protein</fullName>
    </submittedName>
</protein>
<evidence type="ECO:0000313" key="1">
    <source>
        <dbReference type="EMBL" id="PMD16077.1"/>
    </source>
</evidence>
<reference evidence="1 2" key="1">
    <citation type="submission" date="2016-05" db="EMBL/GenBank/DDBJ databases">
        <title>A degradative enzymes factory behind the ericoid mycorrhizal symbiosis.</title>
        <authorList>
            <consortium name="DOE Joint Genome Institute"/>
            <person name="Martino E."/>
            <person name="Morin E."/>
            <person name="Grelet G."/>
            <person name="Kuo A."/>
            <person name="Kohler A."/>
            <person name="Daghino S."/>
            <person name="Barry K."/>
            <person name="Choi C."/>
            <person name="Cichocki N."/>
            <person name="Clum A."/>
            <person name="Copeland A."/>
            <person name="Hainaut M."/>
            <person name="Haridas S."/>
            <person name="Labutti K."/>
            <person name="Lindquist E."/>
            <person name="Lipzen A."/>
            <person name="Khouja H.-R."/>
            <person name="Murat C."/>
            <person name="Ohm R."/>
            <person name="Olson A."/>
            <person name="Spatafora J."/>
            <person name="Veneault-Fourrey C."/>
            <person name="Henrissat B."/>
            <person name="Grigoriev I."/>
            <person name="Martin F."/>
            <person name="Perotto S."/>
        </authorList>
    </citation>
    <scope>NUCLEOTIDE SEQUENCE [LARGE SCALE GENOMIC DNA]</scope>
    <source>
        <strain evidence="1 2">UAMH 7357</strain>
    </source>
</reference>
<keyword evidence="2" id="KW-1185">Reference proteome</keyword>
<dbReference type="EMBL" id="KZ613508">
    <property type="protein sequence ID" value="PMD16077.1"/>
    <property type="molecule type" value="Genomic_DNA"/>
</dbReference>
<evidence type="ECO:0000313" key="2">
    <source>
        <dbReference type="Proteomes" id="UP000235672"/>
    </source>
</evidence>